<comment type="caution">
    <text evidence="4">The sequence shown here is derived from an EMBL/GenBank/DDBJ whole genome shotgun (WGS) entry which is preliminary data.</text>
</comment>
<dbReference type="GO" id="GO:0043022">
    <property type="term" value="F:ribosome binding"/>
    <property type="evidence" value="ECO:0007669"/>
    <property type="project" value="TreeGrafter"/>
</dbReference>
<comment type="similarity">
    <text evidence="1">Belongs to the prokaryotic/mitochondrial release factor family.</text>
</comment>
<organism evidence="4 5">
    <name type="scientific">Neolewinella lacunae</name>
    <dbReference type="NCBI Taxonomy" id="1517758"/>
    <lineage>
        <taxon>Bacteria</taxon>
        <taxon>Pseudomonadati</taxon>
        <taxon>Bacteroidota</taxon>
        <taxon>Saprospiria</taxon>
        <taxon>Saprospirales</taxon>
        <taxon>Lewinellaceae</taxon>
        <taxon>Neolewinella</taxon>
    </lineage>
</organism>
<dbReference type="PANTHER" id="PTHR47814">
    <property type="entry name" value="PEPTIDYL-TRNA HYDROLASE ARFB"/>
    <property type="match status" value="1"/>
</dbReference>
<dbReference type="GO" id="GO:0003747">
    <property type="term" value="F:translation release factor activity"/>
    <property type="evidence" value="ECO:0007669"/>
    <property type="project" value="InterPro"/>
</dbReference>
<dbReference type="EC" id="3.1.1.29" evidence="4"/>
<evidence type="ECO:0000313" key="4">
    <source>
        <dbReference type="EMBL" id="MBC6996531.1"/>
    </source>
</evidence>
<feature type="compositionally biased region" description="Basic and acidic residues" evidence="2">
    <location>
        <begin position="123"/>
        <end position="133"/>
    </location>
</feature>
<keyword evidence="5" id="KW-1185">Reference proteome</keyword>
<dbReference type="Proteomes" id="UP000650081">
    <property type="component" value="Unassembled WGS sequence"/>
</dbReference>
<dbReference type="InterPro" id="IPR000352">
    <property type="entry name" value="Pep_chain_release_fac_I"/>
</dbReference>
<dbReference type="AlphaFoldDB" id="A0A923PPL0"/>
<evidence type="ECO:0000256" key="1">
    <source>
        <dbReference type="ARBA" id="ARBA00010835"/>
    </source>
</evidence>
<feature type="domain" description="Prokaryotic-type class I peptide chain release factors" evidence="3">
    <location>
        <begin position="7"/>
        <end position="126"/>
    </location>
</feature>
<dbReference type="Gene3D" id="3.30.160.20">
    <property type="match status" value="1"/>
</dbReference>
<dbReference type="GO" id="GO:0004045">
    <property type="term" value="F:peptidyl-tRNA hydrolase activity"/>
    <property type="evidence" value="ECO:0007669"/>
    <property type="project" value="UniProtKB-EC"/>
</dbReference>
<dbReference type="GO" id="GO:0072344">
    <property type="term" value="P:rescue of stalled ribosome"/>
    <property type="evidence" value="ECO:0007669"/>
    <property type="project" value="TreeGrafter"/>
</dbReference>
<proteinExistence type="inferred from homology"/>
<dbReference type="InterPro" id="IPR045853">
    <property type="entry name" value="Pep_chain_release_fac_I_sf"/>
</dbReference>
<protein>
    <submittedName>
        <fullName evidence="4">Aminoacyl-tRNA hydrolase</fullName>
        <ecNumber evidence="4">3.1.1.29</ecNumber>
    </submittedName>
</protein>
<keyword evidence="4" id="KW-0378">Hydrolase</keyword>
<dbReference type="PANTHER" id="PTHR47814:SF1">
    <property type="entry name" value="PEPTIDYL-TRNA HYDROLASE ARFB"/>
    <property type="match status" value="1"/>
</dbReference>
<feature type="compositionally biased region" description="Basic residues" evidence="2">
    <location>
        <begin position="110"/>
        <end position="122"/>
    </location>
</feature>
<dbReference type="SUPFAM" id="SSF75620">
    <property type="entry name" value="Release factor"/>
    <property type="match status" value="1"/>
</dbReference>
<evidence type="ECO:0000313" key="5">
    <source>
        <dbReference type="Proteomes" id="UP000650081"/>
    </source>
</evidence>
<sequence>MNWETIQHELISRTSRSSGAGGQHVNKTESRVELVFDVGASAGLSSQEKANLYHHLARRLDTAGRLSVVDQSGRSQHQNRQRALERLLALLEKGRRAIPKVHQGKAFVANRRKRLEKKRRQSEKKADRSGQWD</sequence>
<name>A0A923PPL0_9BACT</name>
<dbReference type="NCBIfam" id="NF006718">
    <property type="entry name" value="PRK09256.1"/>
    <property type="match status" value="1"/>
</dbReference>
<gene>
    <name evidence="4" type="primary">arfB</name>
    <name evidence="4" type="ORF">H9S92_20330</name>
</gene>
<accession>A0A923PPL0</accession>
<reference evidence="4" key="1">
    <citation type="submission" date="2020-08" db="EMBL/GenBank/DDBJ databases">
        <title>Lewinella bacteria from marine environments.</title>
        <authorList>
            <person name="Zhong Y."/>
        </authorList>
    </citation>
    <scope>NUCLEOTIDE SEQUENCE</scope>
    <source>
        <strain evidence="4">KCTC 42187</strain>
    </source>
</reference>
<feature type="region of interest" description="Disordered" evidence="2">
    <location>
        <begin position="104"/>
        <end position="133"/>
    </location>
</feature>
<dbReference type="EMBL" id="JACSIT010000153">
    <property type="protein sequence ID" value="MBC6996531.1"/>
    <property type="molecule type" value="Genomic_DNA"/>
</dbReference>
<dbReference type="Pfam" id="PF00472">
    <property type="entry name" value="RF-1"/>
    <property type="match status" value="1"/>
</dbReference>
<evidence type="ECO:0000256" key="2">
    <source>
        <dbReference type="SAM" id="MobiDB-lite"/>
    </source>
</evidence>
<evidence type="ECO:0000259" key="3">
    <source>
        <dbReference type="Pfam" id="PF00472"/>
    </source>
</evidence>